<evidence type="ECO:0000313" key="2">
    <source>
        <dbReference type="EMBL" id="QDU59140.1"/>
    </source>
</evidence>
<name>A0A518AWS6_9BACT</name>
<accession>A0A518AWS6</accession>
<keyword evidence="3" id="KW-1185">Reference proteome</keyword>
<evidence type="ECO:0000313" key="3">
    <source>
        <dbReference type="Proteomes" id="UP000315750"/>
    </source>
</evidence>
<dbReference type="KEGG" id="amuc:Pan181_53810"/>
<dbReference type="AlphaFoldDB" id="A0A518AWS6"/>
<organism evidence="2 3">
    <name type="scientific">Aeoliella mucimassa</name>
    <dbReference type="NCBI Taxonomy" id="2527972"/>
    <lineage>
        <taxon>Bacteria</taxon>
        <taxon>Pseudomonadati</taxon>
        <taxon>Planctomycetota</taxon>
        <taxon>Planctomycetia</taxon>
        <taxon>Pirellulales</taxon>
        <taxon>Lacipirellulaceae</taxon>
        <taxon>Aeoliella</taxon>
    </lineage>
</organism>
<evidence type="ECO:0000259" key="1">
    <source>
        <dbReference type="Pfam" id="PF13810"/>
    </source>
</evidence>
<dbReference type="EMBL" id="CP036278">
    <property type="protein sequence ID" value="QDU59140.1"/>
    <property type="molecule type" value="Genomic_DNA"/>
</dbReference>
<gene>
    <name evidence="2" type="ORF">Pan181_53810</name>
</gene>
<reference evidence="2 3" key="1">
    <citation type="submission" date="2019-02" db="EMBL/GenBank/DDBJ databases">
        <title>Deep-cultivation of Planctomycetes and their phenomic and genomic characterization uncovers novel biology.</title>
        <authorList>
            <person name="Wiegand S."/>
            <person name="Jogler M."/>
            <person name="Boedeker C."/>
            <person name="Pinto D."/>
            <person name="Vollmers J."/>
            <person name="Rivas-Marin E."/>
            <person name="Kohn T."/>
            <person name="Peeters S.H."/>
            <person name="Heuer A."/>
            <person name="Rast P."/>
            <person name="Oberbeckmann S."/>
            <person name="Bunk B."/>
            <person name="Jeske O."/>
            <person name="Meyerdierks A."/>
            <person name="Storesund J.E."/>
            <person name="Kallscheuer N."/>
            <person name="Luecker S."/>
            <person name="Lage O.M."/>
            <person name="Pohl T."/>
            <person name="Merkel B.J."/>
            <person name="Hornburger P."/>
            <person name="Mueller R.-W."/>
            <person name="Bruemmer F."/>
            <person name="Labrenz M."/>
            <person name="Spormann A.M."/>
            <person name="Op den Camp H."/>
            <person name="Overmann J."/>
            <person name="Amann R."/>
            <person name="Jetten M.S.M."/>
            <person name="Mascher T."/>
            <person name="Medema M.H."/>
            <person name="Devos D.P."/>
            <person name="Kaster A.-K."/>
            <person name="Ovreas L."/>
            <person name="Rohde M."/>
            <person name="Galperin M.Y."/>
            <person name="Jogler C."/>
        </authorList>
    </citation>
    <scope>NUCLEOTIDE SEQUENCE [LARGE SCALE GENOMIC DNA]</scope>
    <source>
        <strain evidence="2 3">Pan181</strain>
    </source>
</reference>
<protein>
    <recommendedName>
        <fullName evidence="1">DUF4185 domain-containing protein</fullName>
    </recommendedName>
</protein>
<feature type="domain" description="DUF4185" evidence="1">
    <location>
        <begin position="180"/>
        <end position="323"/>
    </location>
</feature>
<dbReference type="Pfam" id="PF13810">
    <property type="entry name" value="DUF4185"/>
    <property type="match status" value="1"/>
</dbReference>
<sequence length="358" mass="41052">MLVANVAEAQVRYNSAQRMRDVDARFENTDGWIGADGGHSCLLDKDTRLWLFSDTWVGKIRDEKRVDATIVNNTLAIESTRGKQPPKFYVRRDEQGKPMAMFTPADGRGWFWLQDAVMVEEKLYLVLSQIERDGDGGAFGFRQIGQVLGVVDNPHDDPYQWQLRQLPMPCSIATDKRELWFGASLRIEGKTLYVYGTDEEKSGDYRTRFLTLAKVPVESIESFDQWQFYDGKRWVADFRKSAHLLPRMATEYSVVHLDELDIYAVVFNDNGLSDRIRVSTSKELTGPWTPAVTVFRCPEDRWDSRNFCYGSKAHPSLAGDNELVISYFVNATELGHVANDIRLYQPRFLRIKVDKPGN</sequence>
<dbReference type="InterPro" id="IPR025442">
    <property type="entry name" value="DUF4185"/>
</dbReference>
<dbReference type="Proteomes" id="UP000315750">
    <property type="component" value="Chromosome"/>
</dbReference>
<proteinExistence type="predicted"/>